<protein>
    <recommendedName>
        <fullName evidence="3">Peptidase S1 domain-containing protein</fullName>
    </recommendedName>
</protein>
<dbReference type="RefSeq" id="WP_044632462.1">
    <property type="nucleotide sequence ID" value="NZ_JTDW01000005.1"/>
</dbReference>
<name>A0A0D7WAN0_9FLAO</name>
<dbReference type="PATRIC" id="fig|1435349.4.peg.2640"/>
<evidence type="ECO:0000313" key="2">
    <source>
        <dbReference type="Proteomes" id="UP000032578"/>
    </source>
</evidence>
<keyword evidence="2" id="KW-1185">Reference proteome</keyword>
<dbReference type="STRING" id="1435349.PW52_08275"/>
<dbReference type="InterPro" id="IPR043504">
    <property type="entry name" value="Peptidase_S1_PA_chymotrypsin"/>
</dbReference>
<dbReference type="Proteomes" id="UP000032578">
    <property type="component" value="Unassembled WGS sequence"/>
</dbReference>
<accession>A0A0D7WAN0</accession>
<reference evidence="1 2" key="1">
    <citation type="submission" date="2014-11" db="EMBL/GenBank/DDBJ databases">
        <title>Tamlana sedimentorum sp. nov., isolated from shallow sand sediments of the Sea of Japan.</title>
        <authorList>
            <person name="Romanenko L.A."/>
        </authorList>
    </citation>
    <scope>NUCLEOTIDE SEQUENCE [LARGE SCALE GENOMIC DNA]</scope>
    <source>
        <strain evidence="1 2">JCM 19808</strain>
    </source>
</reference>
<dbReference type="EMBL" id="JTDW01000005">
    <property type="protein sequence ID" value="KJD35728.1"/>
    <property type="molecule type" value="Genomic_DNA"/>
</dbReference>
<comment type="caution">
    <text evidence="1">The sequence shown here is derived from an EMBL/GenBank/DDBJ whole genome shotgun (WGS) entry which is preliminary data.</text>
</comment>
<sequence>MENLNYESKEFIDKEIEKLHKSILHDYPNSVYIASIPKDTKKLDNNLYYIEIGIKPGSNDIPIICKDLKCNSMQLYSKTKLNYTELNYKTKLPKYSKFKFVPELVLQSHKKKERPLKHGINIGNKYLAPGTLGAIVQAKIYNEIKKYIISNHHVLSGHNFILDRKIYQPHQNYAENGICEKDQIALVKFGHFDDDLDVCFAELTTDDHISTTYIDNEGVPIDIETHEMIKEGEKVYIVGATSGKKTGILRSLNAYFQSRISDTSNEVKVLKNQLLLENISAPGDSGSLVVKCSNRKAIGLLMGGAVGYYSIANQMKFIFNNESRYENLPPIEFVKFV</sequence>
<evidence type="ECO:0008006" key="3">
    <source>
        <dbReference type="Google" id="ProtNLM"/>
    </source>
</evidence>
<dbReference type="Gene3D" id="2.40.10.10">
    <property type="entry name" value="Trypsin-like serine proteases"/>
    <property type="match status" value="1"/>
</dbReference>
<gene>
    <name evidence="1" type="ORF">PW52_08275</name>
</gene>
<organism evidence="1 2">
    <name type="scientific">Neotamlana sedimentorum</name>
    <dbReference type="NCBI Taxonomy" id="1435349"/>
    <lineage>
        <taxon>Bacteria</taxon>
        <taxon>Pseudomonadati</taxon>
        <taxon>Bacteroidota</taxon>
        <taxon>Flavobacteriia</taxon>
        <taxon>Flavobacteriales</taxon>
        <taxon>Flavobacteriaceae</taxon>
        <taxon>Neotamlana</taxon>
    </lineage>
</organism>
<dbReference type="SUPFAM" id="SSF50494">
    <property type="entry name" value="Trypsin-like serine proteases"/>
    <property type="match status" value="1"/>
</dbReference>
<proteinExistence type="predicted"/>
<dbReference type="OrthoDB" id="104542at2"/>
<dbReference type="AlphaFoldDB" id="A0A0D7WAN0"/>
<evidence type="ECO:0000313" key="1">
    <source>
        <dbReference type="EMBL" id="KJD35728.1"/>
    </source>
</evidence>
<dbReference type="InterPro" id="IPR009003">
    <property type="entry name" value="Peptidase_S1_PA"/>
</dbReference>